<dbReference type="FunFam" id="3.40.50.12230:FF:000001">
    <property type="entry name" value="Methionyl-tRNA formyltransferase"/>
    <property type="match status" value="1"/>
</dbReference>
<accession>A0A9W5W6B8</accession>
<evidence type="ECO:0000256" key="5">
    <source>
        <dbReference type="HAMAP-Rule" id="MF_00182"/>
    </source>
</evidence>
<dbReference type="InterPro" id="IPR044135">
    <property type="entry name" value="Met-tRNA-FMT_C"/>
</dbReference>
<dbReference type="CDD" id="cd08646">
    <property type="entry name" value="FMT_core_Met-tRNA-FMT_N"/>
    <property type="match status" value="1"/>
</dbReference>
<comment type="function">
    <text evidence="5">Attaches a formyl group to the free amino group of methionyl-tRNA(fMet). The formyl group appears to play a dual role in the initiator identity of N-formylmethionyl-tRNA by promoting its recognition by IF2 and preventing the misappropriation of this tRNA by the elongation apparatus.</text>
</comment>
<dbReference type="PROSITE" id="PS00373">
    <property type="entry name" value="GART"/>
    <property type="match status" value="1"/>
</dbReference>
<keyword evidence="4 5" id="KW-0648">Protein biosynthesis</keyword>
<evidence type="ECO:0000256" key="1">
    <source>
        <dbReference type="ARBA" id="ARBA00010699"/>
    </source>
</evidence>
<evidence type="ECO:0000256" key="2">
    <source>
        <dbReference type="ARBA" id="ARBA00012261"/>
    </source>
</evidence>
<dbReference type="SUPFAM" id="SSF53328">
    <property type="entry name" value="Formyltransferase"/>
    <property type="match status" value="1"/>
</dbReference>
<protein>
    <recommendedName>
        <fullName evidence="2 5">Methionyl-tRNA formyltransferase</fullName>
        <ecNumber evidence="2 5">2.1.2.9</ecNumber>
    </recommendedName>
</protein>
<dbReference type="HAMAP" id="MF_00182">
    <property type="entry name" value="Formyl_trans"/>
    <property type="match status" value="1"/>
</dbReference>
<dbReference type="GO" id="GO:0004479">
    <property type="term" value="F:methionyl-tRNA formyltransferase activity"/>
    <property type="evidence" value="ECO:0007669"/>
    <property type="project" value="UniProtKB-UniRule"/>
</dbReference>
<dbReference type="InterPro" id="IPR011034">
    <property type="entry name" value="Formyl_transferase-like_C_sf"/>
</dbReference>
<dbReference type="Gene3D" id="3.40.50.12230">
    <property type="match status" value="1"/>
</dbReference>
<comment type="similarity">
    <text evidence="1 5">Belongs to the Fmt family.</text>
</comment>
<dbReference type="InterPro" id="IPR001555">
    <property type="entry name" value="GART_AS"/>
</dbReference>
<dbReference type="InterPro" id="IPR005794">
    <property type="entry name" value="Fmt"/>
</dbReference>
<dbReference type="InterPro" id="IPR005793">
    <property type="entry name" value="Formyl_trans_C"/>
</dbReference>
<evidence type="ECO:0000313" key="9">
    <source>
        <dbReference type="Proteomes" id="UP000053750"/>
    </source>
</evidence>
<dbReference type="Proteomes" id="UP000053750">
    <property type="component" value="Unassembled WGS sequence"/>
</dbReference>
<dbReference type="Pfam" id="PF00551">
    <property type="entry name" value="Formyl_trans_N"/>
    <property type="match status" value="1"/>
</dbReference>
<comment type="catalytic activity">
    <reaction evidence="5">
        <text>L-methionyl-tRNA(fMet) + (6R)-10-formyltetrahydrofolate = N-formyl-L-methionyl-tRNA(fMet) + (6S)-5,6,7,8-tetrahydrofolate + H(+)</text>
        <dbReference type="Rhea" id="RHEA:24380"/>
        <dbReference type="Rhea" id="RHEA-COMP:9952"/>
        <dbReference type="Rhea" id="RHEA-COMP:9953"/>
        <dbReference type="ChEBI" id="CHEBI:15378"/>
        <dbReference type="ChEBI" id="CHEBI:57453"/>
        <dbReference type="ChEBI" id="CHEBI:78530"/>
        <dbReference type="ChEBI" id="CHEBI:78844"/>
        <dbReference type="ChEBI" id="CHEBI:195366"/>
        <dbReference type="EC" id="2.1.2.9"/>
    </reaction>
</comment>
<dbReference type="RefSeq" id="WP_036580640.1">
    <property type="nucleotide sequence ID" value="NZ_KK082218.1"/>
</dbReference>
<dbReference type="Pfam" id="PF02911">
    <property type="entry name" value="Formyl_trans_C"/>
    <property type="match status" value="1"/>
</dbReference>
<reference evidence="8 9" key="1">
    <citation type="submission" date="2014-02" db="EMBL/GenBank/DDBJ databases">
        <title>Genome sequence of Paenibacillus darwinianus reveals adaptive mechanisms for survival in Antarctic soils.</title>
        <authorList>
            <person name="Dsouza M."/>
            <person name="Taylor M.W."/>
            <person name="Turner S.J."/>
            <person name="Aislabie J."/>
        </authorList>
    </citation>
    <scope>NUCLEOTIDE SEQUENCE [LARGE SCALE GENOMIC DNA]</scope>
    <source>
        <strain evidence="8 9">CE1</strain>
    </source>
</reference>
<dbReference type="NCBIfam" id="TIGR00460">
    <property type="entry name" value="fmt"/>
    <property type="match status" value="1"/>
</dbReference>
<keyword evidence="9" id="KW-1185">Reference proteome</keyword>
<dbReference type="FunFam" id="3.40.50.170:FF:000004">
    <property type="entry name" value="Methionyl-tRNA formyltransferase"/>
    <property type="match status" value="1"/>
</dbReference>
<evidence type="ECO:0000256" key="4">
    <source>
        <dbReference type="ARBA" id="ARBA00022917"/>
    </source>
</evidence>
<name>A0A9W5W6B8_9BACL</name>
<gene>
    <name evidence="5" type="primary">fmt</name>
    <name evidence="8" type="ORF">BG53_09450</name>
</gene>
<dbReference type="GO" id="GO:0005829">
    <property type="term" value="C:cytosol"/>
    <property type="evidence" value="ECO:0007669"/>
    <property type="project" value="TreeGrafter"/>
</dbReference>
<sequence>MRIVFMGTPGFAVPSLHKLLDAGYEVVAVVSQPDRSKGRKKVLTPPPVKEAALARGIPVLQPARMRNPEAAAEIAALEPDLIVTAAYGQILPKAVLDAPRLGCINVHGSLLPKYRGGAPIQRAIMDGERVTGITILYMAEGLDTGDMISRMEVPIAPDDTSGTLFEKLSEAGAELLMRTLPSILDGTAQAVPQNEEEATYAPNLTREDERIDWTRSAETIRNQVRGLVPFAGAFTYWNGEVLKVWACRAAADKRGGGEPGKVAAAGPDGLFVQTGDGVLQLLDVQPAGKKAMPAAEWLKGVRLPEGTVLGGTTDGE</sequence>
<feature type="domain" description="Formyl transferase C-terminal" evidence="7">
    <location>
        <begin position="204"/>
        <end position="301"/>
    </location>
</feature>
<dbReference type="EC" id="2.1.2.9" evidence="2 5"/>
<feature type="binding site" evidence="5">
    <location>
        <begin position="109"/>
        <end position="112"/>
    </location>
    <ligand>
        <name>(6S)-5,6,7,8-tetrahydrofolate</name>
        <dbReference type="ChEBI" id="CHEBI:57453"/>
    </ligand>
</feature>
<keyword evidence="3 5" id="KW-0808">Transferase</keyword>
<dbReference type="SUPFAM" id="SSF50486">
    <property type="entry name" value="FMT C-terminal domain-like"/>
    <property type="match status" value="1"/>
</dbReference>
<organism evidence="8 9">
    <name type="scientific">Paenibacillus darwinianus</name>
    <dbReference type="NCBI Taxonomy" id="1380763"/>
    <lineage>
        <taxon>Bacteria</taxon>
        <taxon>Bacillati</taxon>
        <taxon>Bacillota</taxon>
        <taxon>Bacilli</taxon>
        <taxon>Bacillales</taxon>
        <taxon>Paenibacillaceae</taxon>
        <taxon>Paenibacillus</taxon>
    </lineage>
</organism>
<feature type="domain" description="Formyl transferase N-terminal" evidence="6">
    <location>
        <begin position="1"/>
        <end position="180"/>
    </location>
</feature>
<dbReference type="AlphaFoldDB" id="A0A9W5W6B8"/>
<dbReference type="InterPro" id="IPR041711">
    <property type="entry name" value="Met-tRNA-FMT_N"/>
</dbReference>
<comment type="caution">
    <text evidence="8">The sequence shown here is derived from an EMBL/GenBank/DDBJ whole genome shotgun (WGS) entry which is preliminary data.</text>
</comment>
<evidence type="ECO:0000259" key="6">
    <source>
        <dbReference type="Pfam" id="PF00551"/>
    </source>
</evidence>
<dbReference type="CDD" id="cd08704">
    <property type="entry name" value="Met_tRNA_FMT_C"/>
    <property type="match status" value="1"/>
</dbReference>
<evidence type="ECO:0000313" key="8">
    <source>
        <dbReference type="EMBL" id="EXX85163.1"/>
    </source>
</evidence>
<evidence type="ECO:0000259" key="7">
    <source>
        <dbReference type="Pfam" id="PF02911"/>
    </source>
</evidence>
<dbReference type="EMBL" id="JFHU01000240">
    <property type="protein sequence ID" value="EXX85163.1"/>
    <property type="molecule type" value="Genomic_DNA"/>
</dbReference>
<dbReference type="PANTHER" id="PTHR11138:SF5">
    <property type="entry name" value="METHIONYL-TRNA FORMYLTRANSFERASE, MITOCHONDRIAL"/>
    <property type="match status" value="1"/>
</dbReference>
<dbReference type="OrthoDB" id="9802815at2"/>
<dbReference type="InterPro" id="IPR002376">
    <property type="entry name" value="Formyl_transf_N"/>
</dbReference>
<proteinExistence type="inferred from homology"/>
<dbReference type="PANTHER" id="PTHR11138">
    <property type="entry name" value="METHIONYL-TRNA FORMYLTRANSFERASE"/>
    <property type="match status" value="1"/>
</dbReference>
<dbReference type="InterPro" id="IPR036477">
    <property type="entry name" value="Formyl_transf_N_sf"/>
</dbReference>
<evidence type="ECO:0000256" key="3">
    <source>
        <dbReference type="ARBA" id="ARBA00022679"/>
    </source>
</evidence>